<dbReference type="EMBL" id="PYSW02000017">
    <property type="protein sequence ID" value="KAG2386063.1"/>
    <property type="molecule type" value="Genomic_DNA"/>
</dbReference>
<name>A0AA88KKS3_NAELO</name>
<proteinExistence type="predicted"/>
<accession>A0AA88KKS3</accession>
<dbReference type="Proteomes" id="UP000816034">
    <property type="component" value="Unassembled WGS sequence"/>
</dbReference>
<organism evidence="1 2">
    <name type="scientific">Naegleria lovaniensis</name>
    <name type="common">Amoeba</name>
    <dbReference type="NCBI Taxonomy" id="51637"/>
    <lineage>
        <taxon>Eukaryota</taxon>
        <taxon>Discoba</taxon>
        <taxon>Heterolobosea</taxon>
        <taxon>Tetramitia</taxon>
        <taxon>Eutetramitia</taxon>
        <taxon>Vahlkampfiidae</taxon>
        <taxon>Naegleria</taxon>
    </lineage>
</organism>
<dbReference type="GeneID" id="68095667"/>
<protein>
    <recommendedName>
        <fullName evidence="3">EF-hand domain-containing protein</fullName>
    </recommendedName>
</protein>
<dbReference type="RefSeq" id="XP_044550056.1">
    <property type="nucleotide sequence ID" value="XM_044692716.1"/>
</dbReference>
<evidence type="ECO:0000313" key="1">
    <source>
        <dbReference type="EMBL" id="KAG2386063.1"/>
    </source>
</evidence>
<keyword evidence="2" id="KW-1185">Reference proteome</keyword>
<comment type="caution">
    <text evidence="1">The sequence shown here is derived from an EMBL/GenBank/DDBJ whole genome shotgun (WGS) entry which is preliminary data.</text>
</comment>
<sequence>MNRKLLSEKELAEYQNLYEFLMIDDYKQEMQRNHTANNAGEYLIMTPRQQQALIPNSASLSKLLQKRLTVKQLKSLFKRTGYEVSDRTMQEIIHSSRARSSRSSSKKSRRTLVTKNQVLQAFKILNEDSENEWMDCQVLENYLMNFSYHTEKAFEASHADYSLEELCHTDRSHTTTESSHKSFLSEEVRKFLQHDFSKVMSVLDPFGTGQFNYRKFVEMAFCDHRHVDQ</sequence>
<dbReference type="AlphaFoldDB" id="A0AA88KKS3"/>
<gene>
    <name evidence="1" type="ORF">C9374_003212</name>
</gene>
<evidence type="ECO:0000313" key="2">
    <source>
        <dbReference type="Proteomes" id="UP000816034"/>
    </source>
</evidence>
<dbReference type="Gene3D" id="1.10.238.10">
    <property type="entry name" value="EF-hand"/>
    <property type="match status" value="1"/>
</dbReference>
<reference evidence="1 2" key="1">
    <citation type="journal article" date="2018" name="BMC Genomics">
        <title>The genome of Naegleria lovaniensis, the basis for a comparative approach to unravel pathogenicity factors of the human pathogenic amoeba N. fowleri.</title>
        <authorList>
            <person name="Liechti N."/>
            <person name="Schurch N."/>
            <person name="Bruggmann R."/>
            <person name="Wittwer M."/>
        </authorList>
    </citation>
    <scope>NUCLEOTIDE SEQUENCE [LARGE SCALE GENOMIC DNA]</scope>
    <source>
        <strain evidence="1 2">ATCC 30569</strain>
    </source>
</reference>
<evidence type="ECO:0008006" key="3">
    <source>
        <dbReference type="Google" id="ProtNLM"/>
    </source>
</evidence>